<dbReference type="InterPro" id="IPR050884">
    <property type="entry name" value="CNP_phosphodiesterase-III"/>
</dbReference>
<dbReference type="GO" id="GO:0046872">
    <property type="term" value="F:metal ion binding"/>
    <property type="evidence" value="ECO:0007669"/>
    <property type="project" value="UniProtKB-KW"/>
</dbReference>
<dbReference type="Gene3D" id="3.60.21.10">
    <property type="match status" value="1"/>
</dbReference>
<keyword evidence="3" id="KW-0408">Iron</keyword>
<evidence type="ECO:0000259" key="5">
    <source>
        <dbReference type="Pfam" id="PF00149"/>
    </source>
</evidence>
<evidence type="ECO:0000256" key="1">
    <source>
        <dbReference type="ARBA" id="ARBA00022723"/>
    </source>
</evidence>
<dbReference type="EMBL" id="AMRI01000021">
    <property type="protein sequence ID" value="EKE70260.1"/>
    <property type="molecule type" value="Genomic_DNA"/>
</dbReference>
<dbReference type="InterPro" id="IPR029052">
    <property type="entry name" value="Metallo-depent_PP-like"/>
</dbReference>
<proteinExistence type="inferred from homology"/>
<dbReference type="STRING" id="745411.B3C1_14198"/>
<accession>K2JYF7</accession>
<keyword evidence="7" id="KW-1185">Reference proteome</keyword>
<dbReference type="Proteomes" id="UP000006755">
    <property type="component" value="Unassembled WGS sequence"/>
</dbReference>
<name>K2JYF7_9GAMM</name>
<dbReference type="PANTHER" id="PTHR42988">
    <property type="entry name" value="PHOSPHOHYDROLASE"/>
    <property type="match status" value="1"/>
</dbReference>
<dbReference type="GO" id="GO:0016787">
    <property type="term" value="F:hydrolase activity"/>
    <property type="evidence" value="ECO:0007669"/>
    <property type="project" value="UniProtKB-KW"/>
</dbReference>
<sequence>MSLQTLDPTEKDVLSFWVLTDPHLFHDDNGALMGIPTWQSFTAAEALVDVPADAWLLTGDLAQDHKLDTYLKLKGHLGAKPWYWVAGNHDDPAAMAQAFGPPVKRLHNKHWQVLLLNSHDPGKVSGWLAEEELAWVERWASADLHTLVVLHHHPLPCQSTWLDHHQLKNGQALMARLAAYPKAKAVLFGHIHQEVDQEVDGVRLLATPSTCVQFKPHSHDFAVDAQSPGGRYLALLPNGRIDTRVVRLAQGQFQPDANASGY</sequence>
<dbReference type="PANTHER" id="PTHR42988:SF2">
    <property type="entry name" value="CYCLIC NUCLEOTIDE PHOSPHODIESTERASE CBUA0032-RELATED"/>
    <property type="match status" value="1"/>
</dbReference>
<evidence type="ECO:0000313" key="7">
    <source>
        <dbReference type="Proteomes" id="UP000006755"/>
    </source>
</evidence>
<dbReference type="Pfam" id="PF00149">
    <property type="entry name" value="Metallophos"/>
    <property type="match status" value="1"/>
</dbReference>
<dbReference type="NCBIfam" id="NF008359">
    <property type="entry name" value="PRK11148.1"/>
    <property type="match status" value="1"/>
</dbReference>
<dbReference type="InterPro" id="IPR004843">
    <property type="entry name" value="Calcineurin-like_PHP"/>
</dbReference>
<gene>
    <name evidence="6" type="ORF">B3C1_14198</name>
</gene>
<comment type="similarity">
    <text evidence="4">Belongs to the cyclic nucleotide phosphodiesterase class-III family.</text>
</comment>
<evidence type="ECO:0000313" key="6">
    <source>
        <dbReference type="EMBL" id="EKE70260.1"/>
    </source>
</evidence>
<protein>
    <submittedName>
        <fullName evidence="6">Calcineurin phosphoesterase domain-containing protein</fullName>
    </submittedName>
</protein>
<dbReference type="PATRIC" id="fig|745411.4.peg.2794"/>
<dbReference type="eggNOG" id="COG1409">
    <property type="taxonomic scope" value="Bacteria"/>
</dbReference>
<dbReference type="AlphaFoldDB" id="K2JYF7"/>
<feature type="domain" description="Calcineurin-like phosphoesterase" evidence="5">
    <location>
        <begin position="15"/>
        <end position="193"/>
    </location>
</feature>
<reference evidence="6 7" key="1">
    <citation type="journal article" date="2012" name="J. Bacteriol.">
        <title>Genome Sequence of Gallaecimonas xiamenensis Type Strain 3-C-1.</title>
        <authorList>
            <person name="Lai Q."/>
            <person name="Wang L."/>
            <person name="Wang W."/>
            <person name="Shao Z."/>
        </authorList>
    </citation>
    <scope>NUCLEOTIDE SEQUENCE [LARGE SCALE GENOMIC DNA]</scope>
    <source>
        <strain evidence="6 7">3-C-1</strain>
    </source>
</reference>
<keyword evidence="1" id="KW-0479">Metal-binding</keyword>
<dbReference type="SUPFAM" id="SSF56300">
    <property type="entry name" value="Metallo-dependent phosphatases"/>
    <property type="match status" value="1"/>
</dbReference>
<dbReference type="RefSeq" id="WP_008485663.1">
    <property type="nucleotide sequence ID" value="NZ_AMRI01000021.1"/>
</dbReference>
<keyword evidence="2" id="KW-0378">Hydrolase</keyword>
<organism evidence="6 7">
    <name type="scientific">Gallaecimonas xiamenensis 3-C-1</name>
    <dbReference type="NCBI Taxonomy" id="745411"/>
    <lineage>
        <taxon>Bacteria</taxon>
        <taxon>Pseudomonadati</taxon>
        <taxon>Pseudomonadota</taxon>
        <taxon>Gammaproteobacteria</taxon>
        <taxon>Enterobacterales</taxon>
        <taxon>Gallaecimonadaceae</taxon>
        <taxon>Gallaecimonas</taxon>
    </lineage>
</organism>
<evidence type="ECO:0000256" key="3">
    <source>
        <dbReference type="ARBA" id="ARBA00023004"/>
    </source>
</evidence>
<evidence type="ECO:0000256" key="2">
    <source>
        <dbReference type="ARBA" id="ARBA00022801"/>
    </source>
</evidence>
<evidence type="ECO:0000256" key="4">
    <source>
        <dbReference type="ARBA" id="ARBA00025742"/>
    </source>
</evidence>
<comment type="caution">
    <text evidence="6">The sequence shown here is derived from an EMBL/GenBank/DDBJ whole genome shotgun (WGS) entry which is preliminary data.</text>
</comment>